<dbReference type="GO" id="GO:0019028">
    <property type="term" value="C:viral capsid"/>
    <property type="evidence" value="ECO:0007669"/>
    <property type="project" value="InterPro"/>
</dbReference>
<sequence>MTCIPTDSKAFIKPFEGADVTCLIVDVTAWFGADEIISILKQKGPFVLNSLPCSQKAAWKQIEPNVMSDKLFITSLGVRMLIDKSQQHNVYGNSLNNNCFYNNVLIDNNGLEKCSINNRFTNYSNNVLLDNNGLEKCSINNRFPNCSQQTLCPSLHNLGNVFINEAIYDSRAYPQLELINQLINQIYNVVVLKQTIPTPTTPV</sequence>
<evidence type="ECO:0000313" key="3">
    <source>
        <dbReference type="EMBL" id="AJA91656.1"/>
    </source>
</evidence>
<dbReference type="OrthoDB" id="11749at10239"/>
<dbReference type="GeneID" id="1463359"/>
<protein>
    <submittedName>
        <fullName evidence="2">ORF_16</fullName>
    </submittedName>
    <submittedName>
        <fullName evidence="3">Polyhedral envelope protein 1</fullName>
    </submittedName>
</protein>
<keyword evidence="3" id="KW-0946">Virion</keyword>
<feature type="domain" description="Baculovirus polyhedron envelope protein PEP N-terminal" evidence="1">
    <location>
        <begin position="16"/>
        <end position="90"/>
    </location>
</feature>
<dbReference type="InterPro" id="IPR007600">
    <property type="entry name" value="Baculo_PEP_N"/>
</dbReference>
<organismHost>
    <name type="scientific">Adoxophyes</name>
    <dbReference type="NCBI Taxonomy" id="85584"/>
</organismHost>
<keyword evidence="3" id="KW-0261">Viral envelope protein</keyword>
<reference evidence="2 4" key="1">
    <citation type="journal article" date="2003" name="Virology">
        <title>The complete sequence of the Adoxophyes orana granulovirus genome.</title>
        <authorList>
            <person name="Wormleaton S."/>
            <person name="Kuzio J."/>
            <person name="Winstanley D."/>
        </authorList>
    </citation>
    <scope>NUCLEOTIDE SEQUENCE [LARGE SCALE GENOMIC DNA]</scope>
</reference>
<dbReference type="Proteomes" id="UP000202129">
    <property type="component" value="Segment"/>
</dbReference>
<dbReference type="GO" id="GO:0005198">
    <property type="term" value="F:structural molecule activity"/>
    <property type="evidence" value="ECO:0007669"/>
    <property type="project" value="InterPro"/>
</dbReference>
<dbReference type="RefSeq" id="NP_872470.1">
    <property type="nucleotide sequence ID" value="NC_005038.1"/>
</dbReference>
<dbReference type="Pfam" id="PF04512">
    <property type="entry name" value="Baculo_PEP_N"/>
    <property type="match status" value="1"/>
</dbReference>
<dbReference type="KEGG" id="vg:1463359"/>
<dbReference type="EMBL" id="KM226332">
    <property type="protein sequence ID" value="AJA91656.1"/>
    <property type="molecule type" value="Genomic_DNA"/>
</dbReference>
<gene>
    <name evidence="2" type="primary">ORF_16</name>
</gene>
<keyword evidence="4" id="KW-1185">Reference proteome</keyword>
<proteinExistence type="predicted"/>
<evidence type="ECO:0000313" key="4">
    <source>
        <dbReference type="Proteomes" id="UP000202129"/>
    </source>
</evidence>
<accession>Q7T9Z9</accession>
<evidence type="ECO:0000313" key="2">
    <source>
        <dbReference type="EMBL" id="AAP85653.1"/>
    </source>
</evidence>
<name>Q7T9Z9_GVAO</name>
<dbReference type="EMBL" id="AF547984">
    <property type="protein sequence ID" value="AAP85653.1"/>
    <property type="molecule type" value="Genomic_DNA"/>
</dbReference>
<evidence type="ECO:0000259" key="1">
    <source>
        <dbReference type="Pfam" id="PF04512"/>
    </source>
</evidence>
<reference evidence="3" key="2">
    <citation type="journal article" date="2015" name="J. Gen. Virol.">
        <title>Isolation of an Adoxophyes orana granulovirus (AdorGV) occlusion body morphology mutant: biological activity, genome sequence and relationship to other isolates of AdorGV.</title>
        <authorList>
            <person name="Nakai M."/>
            <person name="Harrison R.L."/>
            <person name="Uchida H."/>
            <person name="Ukuda R."/>
            <person name="Hikihara S."/>
            <person name="Ishii K."/>
            <person name="Kunimi Y."/>
        </authorList>
    </citation>
    <scope>NUCLEOTIDE SEQUENCE</scope>
    <source>
        <strain evidence="3">Miyazaki</strain>
    </source>
</reference>
<organism evidence="2 4">
    <name type="scientific">Adoxophyes orana granulovirus</name>
    <name type="common">AoGV</name>
    <dbReference type="NCBI Taxonomy" id="170617"/>
    <lineage>
        <taxon>Viruses</taxon>
        <taxon>Viruses incertae sedis</taxon>
        <taxon>Naldaviricetes</taxon>
        <taxon>Lefavirales</taxon>
        <taxon>Baculoviridae</taxon>
        <taxon>Betabaculovirus</taxon>
        <taxon>Betabaculovirus adoranae</taxon>
    </lineage>
</organism>
<dbReference type="GO" id="GO:0019031">
    <property type="term" value="C:viral envelope"/>
    <property type="evidence" value="ECO:0007669"/>
    <property type="project" value="UniProtKB-KW"/>
</dbReference>